<dbReference type="PANTHER" id="PTHR42345">
    <property type="entry name" value="TPR_REGION DOMAIN-CONTAINING PROTEIN"/>
    <property type="match status" value="1"/>
</dbReference>
<reference evidence="2 3" key="1">
    <citation type="submission" date="2019-04" db="EMBL/GenBank/DDBJ databases">
        <title>Comparative genomics and transcriptomics to analyze fruiting body development in filamentous ascomycetes.</title>
        <authorList>
            <consortium name="DOE Joint Genome Institute"/>
            <person name="Lutkenhaus R."/>
            <person name="Traeger S."/>
            <person name="Breuer J."/>
            <person name="Kuo A."/>
            <person name="Lipzen A."/>
            <person name="Pangilinan J."/>
            <person name="Dilworth D."/>
            <person name="Sandor L."/>
            <person name="Poggeler S."/>
            <person name="Barry K."/>
            <person name="Grigoriev I.V."/>
            <person name="Nowrousian M."/>
        </authorList>
    </citation>
    <scope>NUCLEOTIDE SEQUENCE [LARGE SCALE GENOMIC DNA]</scope>
    <source>
        <strain evidence="2 3">CBS 389.68</strain>
    </source>
</reference>
<feature type="region of interest" description="Disordered" evidence="1">
    <location>
        <begin position="1"/>
        <end position="172"/>
    </location>
</feature>
<protein>
    <submittedName>
        <fullName evidence="2">Uncharacterized protein</fullName>
    </submittedName>
</protein>
<feature type="compositionally biased region" description="Basic and acidic residues" evidence="1">
    <location>
        <begin position="681"/>
        <end position="690"/>
    </location>
</feature>
<dbReference type="Proteomes" id="UP000298138">
    <property type="component" value="Unassembled WGS sequence"/>
</dbReference>
<feature type="compositionally biased region" description="Low complexity" evidence="1">
    <location>
        <begin position="196"/>
        <end position="225"/>
    </location>
</feature>
<feature type="region of interest" description="Disordered" evidence="1">
    <location>
        <begin position="736"/>
        <end position="756"/>
    </location>
</feature>
<proteinExistence type="predicted"/>
<dbReference type="PANTHER" id="PTHR42345:SF1">
    <property type="entry name" value="VTC DOMAIN-CONTAINING PROTEIN"/>
    <property type="match status" value="1"/>
</dbReference>
<feature type="compositionally biased region" description="Basic and acidic residues" evidence="1">
    <location>
        <begin position="132"/>
        <end position="154"/>
    </location>
</feature>
<feature type="compositionally biased region" description="Basic residues" evidence="1">
    <location>
        <begin position="1"/>
        <end position="10"/>
    </location>
</feature>
<evidence type="ECO:0000256" key="1">
    <source>
        <dbReference type="SAM" id="MobiDB-lite"/>
    </source>
</evidence>
<accession>A0A4S2MI39</accession>
<sequence length="952" mass="106723">MGSSSRRRHGGGSDVMERPTGKRSSFSRYHSDPQPIAYPAEYGAYEHRHYSPQDTYSVPPQYQHYAPPPASLNYAAQAQVVHREASQSHRRPSSHSSSMYTPSLRPYLPVQSPPPAVPVVQLAPPPLSASKSPEKAYHAEPEVQRKYYDYEREVSPGPEPAPKSELSDFSDPDWQMQKLRKASSKPKFKVREEGKSLVVLPRSPSSSCSSSRSASPIPKKATTTTASALTRVRKWPPLEYQTEITHEEAEELIAKGAPKFRGVLREVQGAPTTGVYHFFAFPGDEWDEDTDVAPFQSDCFGDISSAPVGRQTDALERPAMGHAFGIYPGTVSLAYFVAGFGTDYKATEKPLFPKGNVKKLNVYFMVDRLRKIQESELEDHPEDRHDFLYQFLLHDSRTYKEREREFLGPDIRLEREIIDLKEALGRQSWVDFSRPENQLVAKFIDTPDTGVRNRFFHQLLLSLELELRWKMYNAKGAKRYMHQIVLPEKIRWDLVLAQRWLENVEINAPRKVDDGGRRGSERSSVTFLLQNKKQQVEAMQNFSRTLRWPNMTQIHEMLKEPDSPPGKLLEDRSIPCLSWFSGLLLPGPSMPYLLMAALLDCDDDAPPEFSDYVIQMAPNIGFQYRGATYWTYTCIVGKVLGAGTGTTQICGWVGPCPTTPDLARSEIIKTHQRKPKVNKLRASDVQRMEQDSDPIGPEDDTYPVEDYVDIQTQATVTRENPIDSIRIERLSFSPTDPKLLTDEEMSSNVNPTNPDMPPIVTYDSSITFAITIDHHAKSIKIPLRYNTTFIAAYPCSNGPHPLLCDYYFQTAKITELVDIWNWGPRGPIEPPPSHIPSLHPSSSAPPLAASSSSSSPFTSWPHPPPSTTSSVDTGRRDVEEVLVVEAFGVKENEVFARAWCAFFGLPAVVADLGRTCAACAVREAVAARVSVVVLVEGRGGEEGEGEEEGLRV</sequence>
<name>A0A4S2MI39_9PEZI</name>
<feature type="compositionally biased region" description="Low complexity" evidence="1">
    <location>
        <begin position="835"/>
        <end position="860"/>
    </location>
</feature>
<feature type="region of interest" description="Disordered" evidence="1">
    <location>
        <begin position="831"/>
        <end position="873"/>
    </location>
</feature>
<keyword evidence="3" id="KW-1185">Reference proteome</keyword>
<dbReference type="InParanoid" id="A0A4S2MI39"/>
<dbReference type="OrthoDB" id="6493944at2759"/>
<gene>
    <name evidence="2" type="ORF">EX30DRAFT_375410</name>
</gene>
<feature type="compositionally biased region" description="Pro residues" evidence="1">
    <location>
        <begin position="111"/>
        <end position="127"/>
    </location>
</feature>
<dbReference type="STRING" id="341454.A0A4S2MI39"/>
<feature type="region of interest" description="Disordered" evidence="1">
    <location>
        <begin position="678"/>
        <end position="703"/>
    </location>
</feature>
<dbReference type="AlphaFoldDB" id="A0A4S2MI39"/>
<dbReference type="EMBL" id="ML220174">
    <property type="protein sequence ID" value="TGZ76550.1"/>
    <property type="molecule type" value="Genomic_DNA"/>
</dbReference>
<organism evidence="2 3">
    <name type="scientific">Ascodesmis nigricans</name>
    <dbReference type="NCBI Taxonomy" id="341454"/>
    <lineage>
        <taxon>Eukaryota</taxon>
        <taxon>Fungi</taxon>
        <taxon>Dikarya</taxon>
        <taxon>Ascomycota</taxon>
        <taxon>Pezizomycotina</taxon>
        <taxon>Pezizomycetes</taxon>
        <taxon>Pezizales</taxon>
        <taxon>Ascodesmidaceae</taxon>
        <taxon>Ascodesmis</taxon>
    </lineage>
</organism>
<feature type="region of interest" description="Disordered" evidence="1">
    <location>
        <begin position="193"/>
        <end position="225"/>
    </location>
</feature>
<evidence type="ECO:0000313" key="3">
    <source>
        <dbReference type="Proteomes" id="UP000298138"/>
    </source>
</evidence>
<evidence type="ECO:0000313" key="2">
    <source>
        <dbReference type="EMBL" id="TGZ76550.1"/>
    </source>
</evidence>